<feature type="chain" id="PRO_5001865356" description="Lipocalin-like domain-containing protein" evidence="1">
    <location>
        <begin position="22"/>
        <end position="153"/>
    </location>
</feature>
<keyword evidence="1" id="KW-0732">Signal</keyword>
<dbReference type="AlphaFoldDB" id="A0A090VB72"/>
<dbReference type="OrthoDB" id="1431651at2"/>
<dbReference type="EMBL" id="BBNQ01000004">
    <property type="protein sequence ID" value="GAL62045.1"/>
    <property type="molecule type" value="Genomic_DNA"/>
</dbReference>
<evidence type="ECO:0000259" key="2">
    <source>
        <dbReference type="Pfam" id="PF13648"/>
    </source>
</evidence>
<protein>
    <recommendedName>
        <fullName evidence="2">Lipocalin-like domain-containing protein</fullName>
    </recommendedName>
</protein>
<dbReference type="InterPro" id="IPR024311">
    <property type="entry name" value="Lipocalin-like"/>
</dbReference>
<organism evidence="3 4">
    <name type="scientific">Algibacter lectus</name>
    <dbReference type="NCBI Taxonomy" id="221126"/>
    <lineage>
        <taxon>Bacteria</taxon>
        <taxon>Pseudomonadati</taxon>
        <taxon>Bacteroidota</taxon>
        <taxon>Flavobacteriia</taxon>
        <taxon>Flavobacteriales</taxon>
        <taxon>Flavobacteriaceae</taxon>
        <taxon>Algibacter</taxon>
    </lineage>
</organism>
<name>A0A090VB72_9FLAO</name>
<dbReference type="Pfam" id="PF13648">
    <property type="entry name" value="Lipocalin_4"/>
    <property type="match status" value="1"/>
</dbReference>
<evidence type="ECO:0000256" key="1">
    <source>
        <dbReference type="SAM" id="SignalP"/>
    </source>
</evidence>
<gene>
    <name evidence="3" type="ORF">JCM19300_791</name>
</gene>
<accession>A0A090VB72</accession>
<evidence type="ECO:0000313" key="4">
    <source>
        <dbReference type="Proteomes" id="UP000029644"/>
    </source>
</evidence>
<dbReference type="RefSeq" id="WP_042503899.1">
    <property type="nucleotide sequence ID" value="NZ_BBNQ01000004.1"/>
</dbReference>
<feature type="domain" description="Lipocalin-like" evidence="2">
    <location>
        <begin position="36"/>
        <end position="130"/>
    </location>
</feature>
<proteinExistence type="predicted"/>
<evidence type="ECO:0000313" key="3">
    <source>
        <dbReference type="EMBL" id="GAL62045.1"/>
    </source>
</evidence>
<dbReference type="Proteomes" id="UP000029644">
    <property type="component" value="Unassembled WGS sequence"/>
</dbReference>
<feature type="signal peptide" evidence="1">
    <location>
        <begin position="1"/>
        <end position="21"/>
    </location>
</feature>
<comment type="caution">
    <text evidence="3">The sequence shown here is derived from an EMBL/GenBank/DDBJ whole genome shotgun (WGS) entry which is preliminary data.</text>
</comment>
<sequence length="153" mass="16833">MKKVSLLVVLFIIGFNLSSCSSDDDNNEKRSKEELLIGEWKKNGIGVICASGSESFEAYSGCKENGSITFNADGTYNDIPYIQYMGDCIIDGESNGTWEFIDDELYIRNSEETTALKASLFEISESSLKLGADSNPCDGEDAPSIEYIDFSKI</sequence>
<reference evidence="3 4" key="1">
    <citation type="journal article" date="2014" name="Genome Announc.">
        <title>Draft Genome Sequences of Marine Flavobacterium Algibacter lectus Strains SS8 and NR4.</title>
        <authorList>
            <person name="Takatani N."/>
            <person name="Nakanishi M."/>
            <person name="Meirelles P."/>
            <person name="Mino S."/>
            <person name="Suda W."/>
            <person name="Oshima K."/>
            <person name="Hattori M."/>
            <person name="Ohkuma M."/>
            <person name="Hosokawa M."/>
            <person name="Miyashita K."/>
            <person name="Thompson F.L."/>
            <person name="Niwa A."/>
            <person name="Sawabe T."/>
            <person name="Sawabe T."/>
        </authorList>
    </citation>
    <scope>NUCLEOTIDE SEQUENCE [LARGE SCALE GENOMIC DNA]</scope>
    <source>
        <strain evidence="3 4">JCM 19300</strain>
    </source>
</reference>